<gene>
    <name evidence="3" type="ORF">HTAM1171_LOCUS2889</name>
</gene>
<feature type="domain" description="DNA mismatch repair protein MutS core" evidence="2">
    <location>
        <begin position="23"/>
        <end position="124"/>
    </location>
</feature>
<dbReference type="GO" id="GO:0006298">
    <property type="term" value="P:mismatch repair"/>
    <property type="evidence" value="ECO:0007669"/>
    <property type="project" value="InterPro"/>
</dbReference>
<accession>A0A7S2MDX4</accession>
<dbReference type="AlphaFoldDB" id="A0A7S2MDX4"/>
<evidence type="ECO:0000313" key="3">
    <source>
        <dbReference type="EMBL" id="CAD9477712.1"/>
    </source>
</evidence>
<dbReference type="PANTHER" id="PTHR11361:SF148">
    <property type="entry name" value="DNA MISMATCH REPAIR PROTEIN MSH6"/>
    <property type="match status" value="1"/>
</dbReference>
<proteinExistence type="inferred from homology"/>
<dbReference type="InterPro" id="IPR007696">
    <property type="entry name" value="DNA_mismatch_repair_MutS_core"/>
</dbReference>
<dbReference type="EMBL" id="HBGV01004809">
    <property type="protein sequence ID" value="CAD9477712.1"/>
    <property type="molecule type" value="Transcribed_RNA"/>
</dbReference>
<comment type="similarity">
    <text evidence="1">Belongs to the DNA mismatch repair MutS family.</text>
</comment>
<name>A0A7S2MDX4_9STRA</name>
<dbReference type="GO" id="GO:0005524">
    <property type="term" value="F:ATP binding"/>
    <property type="evidence" value="ECO:0007669"/>
    <property type="project" value="InterPro"/>
</dbReference>
<dbReference type="InterPro" id="IPR045076">
    <property type="entry name" value="MutS"/>
</dbReference>
<dbReference type="Pfam" id="PF05192">
    <property type="entry name" value="MutS_III"/>
    <property type="match status" value="1"/>
</dbReference>
<organism evidence="3">
    <name type="scientific">Helicotheca tamesis</name>
    <dbReference type="NCBI Taxonomy" id="374047"/>
    <lineage>
        <taxon>Eukaryota</taxon>
        <taxon>Sar</taxon>
        <taxon>Stramenopiles</taxon>
        <taxon>Ochrophyta</taxon>
        <taxon>Bacillariophyta</taxon>
        <taxon>Mediophyceae</taxon>
        <taxon>Lithodesmiophycidae</taxon>
        <taxon>Lithodesmiales</taxon>
        <taxon>Lithodesmiaceae</taxon>
        <taxon>Helicotheca</taxon>
    </lineage>
</organism>
<reference evidence="3" key="1">
    <citation type="submission" date="2021-01" db="EMBL/GenBank/DDBJ databases">
        <authorList>
            <person name="Corre E."/>
            <person name="Pelletier E."/>
            <person name="Niang G."/>
            <person name="Scheremetjew M."/>
            <person name="Finn R."/>
            <person name="Kale V."/>
            <person name="Holt S."/>
            <person name="Cochrane G."/>
            <person name="Meng A."/>
            <person name="Brown T."/>
            <person name="Cohen L."/>
        </authorList>
    </citation>
    <scope>NUCLEOTIDE SEQUENCE</scope>
    <source>
        <strain evidence="3">CCMP826</strain>
    </source>
</reference>
<protein>
    <recommendedName>
        <fullName evidence="2">DNA mismatch repair protein MutS core domain-containing protein</fullName>
    </recommendedName>
</protein>
<dbReference type="GO" id="GO:0140664">
    <property type="term" value="F:ATP-dependent DNA damage sensor activity"/>
    <property type="evidence" value="ECO:0007669"/>
    <property type="project" value="InterPro"/>
</dbReference>
<dbReference type="GO" id="GO:0030983">
    <property type="term" value="F:mismatched DNA binding"/>
    <property type="evidence" value="ECO:0007669"/>
    <property type="project" value="InterPro"/>
</dbReference>
<dbReference type="GO" id="GO:0032301">
    <property type="term" value="C:MutSalpha complex"/>
    <property type="evidence" value="ECO:0007669"/>
    <property type="project" value="TreeGrafter"/>
</dbReference>
<dbReference type="PANTHER" id="PTHR11361">
    <property type="entry name" value="DNA MISMATCH REPAIR PROTEIN MUTS FAMILY MEMBER"/>
    <property type="match status" value="1"/>
</dbReference>
<sequence length="206" mass="22169">MRADEAAAIAAEADIDHMSLDGTTLSNLEILMNSHSNTAAGLLWSKINHTKSPHGSRLLRAWLLRPLFRKIDINRRADAVEELASGGAAVAMSEARLALAKCGDIERLFSRVHSMGGGARTGENPSKPGHHPSEHVVLYKSATHTKRKVGDFSRVLNGVRAAAQILELFLGVDIQSGLLGKIVCTKAEGGCFPADSNERLDRKQAD</sequence>
<dbReference type="Gene3D" id="1.10.1420.10">
    <property type="match status" value="1"/>
</dbReference>
<evidence type="ECO:0000256" key="1">
    <source>
        <dbReference type="ARBA" id="ARBA00006271"/>
    </source>
</evidence>
<dbReference type="InterPro" id="IPR036187">
    <property type="entry name" value="DNA_mismatch_repair_MutS_sf"/>
</dbReference>
<dbReference type="SUPFAM" id="SSF48334">
    <property type="entry name" value="DNA repair protein MutS, domain III"/>
    <property type="match status" value="1"/>
</dbReference>
<evidence type="ECO:0000259" key="2">
    <source>
        <dbReference type="Pfam" id="PF05192"/>
    </source>
</evidence>